<organism evidence="7 8">
    <name type="scientific">Eufriesea mexicana</name>
    <dbReference type="NCBI Taxonomy" id="516756"/>
    <lineage>
        <taxon>Eukaryota</taxon>
        <taxon>Metazoa</taxon>
        <taxon>Ecdysozoa</taxon>
        <taxon>Arthropoda</taxon>
        <taxon>Hexapoda</taxon>
        <taxon>Insecta</taxon>
        <taxon>Pterygota</taxon>
        <taxon>Neoptera</taxon>
        <taxon>Endopterygota</taxon>
        <taxon>Hymenoptera</taxon>
        <taxon>Apocrita</taxon>
        <taxon>Aculeata</taxon>
        <taxon>Apoidea</taxon>
        <taxon>Anthophila</taxon>
        <taxon>Apidae</taxon>
        <taxon>Eufriesea</taxon>
    </lineage>
</organism>
<dbReference type="Gene3D" id="2.40.100.10">
    <property type="entry name" value="Cyclophilin-like"/>
    <property type="match status" value="1"/>
</dbReference>
<evidence type="ECO:0000259" key="6">
    <source>
        <dbReference type="PROSITE" id="PS50072"/>
    </source>
</evidence>
<keyword evidence="5 7" id="KW-0413">Isomerase</keyword>
<feature type="domain" description="PPIase cyclophilin-type" evidence="6">
    <location>
        <begin position="35"/>
        <end position="155"/>
    </location>
</feature>
<comment type="similarity">
    <text evidence="2 5">Belongs to the cyclophilin-type PPIase family.</text>
</comment>
<evidence type="ECO:0000256" key="2">
    <source>
        <dbReference type="ARBA" id="ARBA00007365"/>
    </source>
</evidence>
<keyword evidence="5" id="KW-0697">Rotamase</keyword>
<dbReference type="GO" id="GO:0003755">
    <property type="term" value="F:peptidyl-prolyl cis-trans isomerase activity"/>
    <property type="evidence" value="ECO:0007669"/>
    <property type="project" value="UniProtKB-UniRule"/>
</dbReference>
<dbReference type="SUPFAM" id="SSF50891">
    <property type="entry name" value="Cyclophilin-like"/>
    <property type="match status" value="1"/>
</dbReference>
<comment type="function">
    <text evidence="5">PPIases accelerate the folding of proteins. It catalyzes the cis-trans isomerization of proline imidic peptide bonds in oligopeptides.</text>
</comment>
<comment type="catalytic activity">
    <reaction evidence="5">
        <text>[protein]-peptidylproline (omega=180) = [protein]-peptidylproline (omega=0)</text>
        <dbReference type="Rhea" id="RHEA:16237"/>
        <dbReference type="Rhea" id="RHEA-COMP:10747"/>
        <dbReference type="Rhea" id="RHEA-COMP:10748"/>
        <dbReference type="ChEBI" id="CHEBI:83833"/>
        <dbReference type="ChEBI" id="CHEBI:83834"/>
        <dbReference type="EC" id="5.2.1.8"/>
    </reaction>
</comment>
<proteinExistence type="inferred from homology"/>
<dbReference type="PANTHER" id="PTHR45625">
    <property type="entry name" value="PEPTIDYL-PROLYL CIS-TRANS ISOMERASE-RELATED"/>
    <property type="match status" value="1"/>
</dbReference>
<reference evidence="7 8" key="1">
    <citation type="submission" date="2015-07" db="EMBL/GenBank/DDBJ databases">
        <title>The genome of Eufriesea mexicana.</title>
        <authorList>
            <person name="Pan H."/>
            <person name="Kapheim K."/>
        </authorList>
    </citation>
    <scope>NUCLEOTIDE SEQUENCE [LARGE SCALE GENOMIC DNA]</scope>
    <source>
        <strain evidence="7">0111107269</strain>
        <tissue evidence="7">Whole body</tissue>
    </source>
</reference>
<evidence type="ECO:0000256" key="1">
    <source>
        <dbReference type="ARBA" id="ARBA00004123"/>
    </source>
</evidence>
<keyword evidence="3" id="KW-0539">Nucleus</keyword>
<dbReference type="InterPro" id="IPR044666">
    <property type="entry name" value="Cyclophilin_A-like"/>
</dbReference>
<dbReference type="InterPro" id="IPR029000">
    <property type="entry name" value="Cyclophilin-like_dom_sf"/>
</dbReference>
<dbReference type="AlphaFoldDB" id="A0A310SGY6"/>
<evidence type="ECO:0000313" key="8">
    <source>
        <dbReference type="Proteomes" id="UP000250275"/>
    </source>
</evidence>
<dbReference type="EMBL" id="KQ763690">
    <property type="protein sequence ID" value="OAD54889.1"/>
    <property type="molecule type" value="Genomic_DNA"/>
</dbReference>
<keyword evidence="8" id="KW-1185">Reference proteome</keyword>
<protein>
    <recommendedName>
        <fullName evidence="5">Peptidyl-prolyl cis-trans isomerase</fullName>
        <shortName evidence="5">PPIase</shortName>
        <ecNumber evidence="5">5.2.1.8</ecNumber>
    </recommendedName>
</protein>
<sequence length="200" mass="22625">MRIIEDMENEQLIIVMKGKVKLNIECKCCIKAKCVEISIGQKYAVAHRGLHWANIANVKRRVVKGFLTQDGVSTGTGEGGKIYGEPFKDEFHRRLRFCYRDLIAMANAGKDDNGSKFFFTLSCTPELQNKHTIYGEVTGESIYSMHKLEEVLIDEFSGEGKSAHDHLSDSRLRSQPAVEPHELAIKKKRKVVAIRKVTTK</sequence>
<evidence type="ECO:0000313" key="7">
    <source>
        <dbReference type="EMBL" id="OAD54889.1"/>
    </source>
</evidence>
<dbReference type="EC" id="5.2.1.8" evidence="5"/>
<accession>A0A310SGY6</accession>
<dbReference type="GO" id="GO:0071013">
    <property type="term" value="C:catalytic step 2 spliceosome"/>
    <property type="evidence" value="ECO:0007669"/>
    <property type="project" value="TreeGrafter"/>
</dbReference>
<dbReference type="InterPro" id="IPR002130">
    <property type="entry name" value="Cyclophilin-type_PPIase_dom"/>
</dbReference>
<name>A0A310SGY6_9HYME</name>
<comment type="subcellular location">
    <subcellularLocation>
        <location evidence="1">Nucleus</location>
    </subcellularLocation>
</comment>
<gene>
    <name evidence="7" type="ORF">WN48_06089</name>
</gene>
<dbReference type="PANTHER" id="PTHR45625:SF6">
    <property type="entry name" value="SPLICEOSOME-ASSOCIATED PROTEIN CWC27 HOMOLOG"/>
    <property type="match status" value="1"/>
</dbReference>
<dbReference type="Proteomes" id="UP000250275">
    <property type="component" value="Unassembled WGS sequence"/>
</dbReference>
<dbReference type="Pfam" id="PF00160">
    <property type="entry name" value="Pro_isomerase"/>
    <property type="match status" value="1"/>
</dbReference>
<comment type="subunit">
    <text evidence="4">Part of the activated spliceosome B/catalytic step 1 spliceosome, one of the forms of the spliceosome which has a well-formed active site but still cannot catalyze the branching reaction and is composed at least of 52 proteins, the U2, U5 and U6 snRNAs and the pre-mRNA. Recruited during early steps of activated spliceosome B maturation, it is probably one of the first proteins released from this complex as he matures to the spliceosome C complex. Component of the minor spliceosome, which splices U12-type introns.</text>
</comment>
<evidence type="ECO:0000256" key="4">
    <source>
        <dbReference type="ARBA" id="ARBA00046368"/>
    </source>
</evidence>
<evidence type="ECO:0000256" key="3">
    <source>
        <dbReference type="ARBA" id="ARBA00023242"/>
    </source>
</evidence>
<dbReference type="PRINTS" id="PR00153">
    <property type="entry name" value="CSAPPISMRASE"/>
</dbReference>
<dbReference type="PROSITE" id="PS50072">
    <property type="entry name" value="CSA_PPIASE_2"/>
    <property type="match status" value="1"/>
</dbReference>
<evidence type="ECO:0000256" key="5">
    <source>
        <dbReference type="RuleBase" id="RU363019"/>
    </source>
</evidence>